<feature type="compositionally biased region" description="Acidic residues" evidence="1">
    <location>
        <begin position="152"/>
        <end position="163"/>
    </location>
</feature>
<accession>A0AA35V7Q7</accession>
<evidence type="ECO:0000313" key="2">
    <source>
        <dbReference type="EMBL" id="CAI9263693.1"/>
    </source>
</evidence>
<feature type="region of interest" description="Disordered" evidence="1">
    <location>
        <begin position="137"/>
        <end position="175"/>
    </location>
</feature>
<evidence type="ECO:0000256" key="1">
    <source>
        <dbReference type="SAM" id="MobiDB-lite"/>
    </source>
</evidence>
<feature type="compositionally biased region" description="Basic and acidic residues" evidence="1">
    <location>
        <begin position="137"/>
        <end position="151"/>
    </location>
</feature>
<name>A0AA35V7Q7_LACSI</name>
<gene>
    <name evidence="2" type="ORF">LSALG_LOCUS4372</name>
</gene>
<dbReference type="Proteomes" id="UP001177003">
    <property type="component" value="Chromosome 0"/>
</dbReference>
<protein>
    <submittedName>
        <fullName evidence="2">Uncharacterized protein</fullName>
    </submittedName>
</protein>
<proteinExistence type="predicted"/>
<dbReference type="EMBL" id="OX465086">
    <property type="protein sequence ID" value="CAI9263693.1"/>
    <property type="molecule type" value="Genomic_DNA"/>
</dbReference>
<dbReference type="AlphaFoldDB" id="A0AA35V7Q7"/>
<reference evidence="2" key="1">
    <citation type="submission" date="2023-04" db="EMBL/GenBank/DDBJ databases">
        <authorList>
            <person name="Vijverberg K."/>
            <person name="Xiong W."/>
            <person name="Schranz E."/>
        </authorList>
    </citation>
    <scope>NUCLEOTIDE SEQUENCE</scope>
</reference>
<keyword evidence="3" id="KW-1185">Reference proteome</keyword>
<sequence length="365" mass="41704">MIVGDTGDDDDLGGFTYSPFQIRTESEYEASVSKGKLKSIHEKLDQLLLASKASSTEAYSKATVELLTTYNNNISSMNEALQNLGAMLKTEKINLEKIRTGLQQDHSLFQTSLTSQITKLQDDLAMENKVMDALAKKTEKKEPKGTEKLIEDEPIIDDDEDKEHDEAELKRRKARDAELNETQRIMKEAEEKEKVEKEAHATLKSKMFCALVKVVNVPFTDSNVDQLLFSFYLKHMKPQYKTWSAHKIVAVKVTRLIETESFPNSWFKVVRGSSCQAYEFNLANLPSLNPNYWIILYNMLLRVKEKYGHVMFHIQLMIKSCIQEVGSMDVDIATVLKKKTIAVPKEAPKDFRKLSQGRYTRKDSS</sequence>
<organism evidence="2 3">
    <name type="scientific">Lactuca saligna</name>
    <name type="common">Willowleaf lettuce</name>
    <dbReference type="NCBI Taxonomy" id="75948"/>
    <lineage>
        <taxon>Eukaryota</taxon>
        <taxon>Viridiplantae</taxon>
        <taxon>Streptophyta</taxon>
        <taxon>Embryophyta</taxon>
        <taxon>Tracheophyta</taxon>
        <taxon>Spermatophyta</taxon>
        <taxon>Magnoliopsida</taxon>
        <taxon>eudicotyledons</taxon>
        <taxon>Gunneridae</taxon>
        <taxon>Pentapetalae</taxon>
        <taxon>asterids</taxon>
        <taxon>campanulids</taxon>
        <taxon>Asterales</taxon>
        <taxon>Asteraceae</taxon>
        <taxon>Cichorioideae</taxon>
        <taxon>Cichorieae</taxon>
        <taxon>Lactucinae</taxon>
        <taxon>Lactuca</taxon>
    </lineage>
</organism>
<evidence type="ECO:0000313" key="3">
    <source>
        <dbReference type="Proteomes" id="UP001177003"/>
    </source>
</evidence>